<comment type="caution">
    <text evidence="2">The sequence shown here is derived from an EMBL/GenBank/DDBJ whole genome shotgun (WGS) entry which is preliminary data.</text>
</comment>
<evidence type="ECO:0008006" key="4">
    <source>
        <dbReference type="Google" id="ProtNLM"/>
    </source>
</evidence>
<accession>A0A7W7MQ79</accession>
<reference evidence="2 3" key="1">
    <citation type="submission" date="2020-08" db="EMBL/GenBank/DDBJ databases">
        <title>Sequencing the genomes of 1000 actinobacteria strains.</title>
        <authorList>
            <person name="Klenk H.-P."/>
        </authorList>
    </citation>
    <scope>NUCLEOTIDE SEQUENCE [LARGE SCALE GENOMIC DNA]</scope>
    <source>
        <strain evidence="2 3">DSM 43149</strain>
    </source>
</reference>
<evidence type="ECO:0000313" key="3">
    <source>
        <dbReference type="Proteomes" id="UP000578112"/>
    </source>
</evidence>
<dbReference type="PROSITE" id="PS51257">
    <property type="entry name" value="PROKAR_LIPOPROTEIN"/>
    <property type="match status" value="1"/>
</dbReference>
<sequence length="131" mass="13251">MRARATRTLTLAAAGAVAATALLGLTACGTQADTTAAAQVAPAQPAATTEAAPAGGPRTAEDAFITATAAHLCTVQSTVYDNPAEMAKAYAATPAYPGLTKAQVTQLRERLTADATFADRLTTNLQTTCKP</sequence>
<evidence type="ECO:0000256" key="1">
    <source>
        <dbReference type="SAM" id="SignalP"/>
    </source>
</evidence>
<name>A0A7W7MQ79_9ACTN</name>
<protein>
    <recommendedName>
        <fullName evidence="4">Haemophore haem-binding domain-containing protein</fullName>
    </recommendedName>
</protein>
<feature type="chain" id="PRO_5031416544" description="Haemophore haem-binding domain-containing protein" evidence="1">
    <location>
        <begin position="33"/>
        <end position="131"/>
    </location>
</feature>
<evidence type="ECO:0000313" key="2">
    <source>
        <dbReference type="EMBL" id="MBB4762139.1"/>
    </source>
</evidence>
<keyword evidence="3" id="KW-1185">Reference proteome</keyword>
<proteinExistence type="predicted"/>
<dbReference type="RefSeq" id="WP_184993039.1">
    <property type="nucleotide sequence ID" value="NZ_BOMK01000047.1"/>
</dbReference>
<feature type="signal peptide" evidence="1">
    <location>
        <begin position="1"/>
        <end position="32"/>
    </location>
</feature>
<dbReference type="EMBL" id="JACHNH010000001">
    <property type="protein sequence ID" value="MBB4762139.1"/>
    <property type="molecule type" value="Genomic_DNA"/>
</dbReference>
<dbReference type="Proteomes" id="UP000578112">
    <property type="component" value="Unassembled WGS sequence"/>
</dbReference>
<keyword evidence="1" id="KW-0732">Signal</keyword>
<gene>
    <name evidence="2" type="ORF">BJ971_002695</name>
</gene>
<dbReference type="AlphaFoldDB" id="A0A7W7MQ79"/>
<organism evidence="2 3">
    <name type="scientific">Actinoplanes digitatis</name>
    <dbReference type="NCBI Taxonomy" id="1868"/>
    <lineage>
        <taxon>Bacteria</taxon>
        <taxon>Bacillati</taxon>
        <taxon>Actinomycetota</taxon>
        <taxon>Actinomycetes</taxon>
        <taxon>Micromonosporales</taxon>
        <taxon>Micromonosporaceae</taxon>
        <taxon>Actinoplanes</taxon>
    </lineage>
</organism>